<evidence type="ECO:0000313" key="1">
    <source>
        <dbReference type="EMBL" id="GEN56569.1"/>
    </source>
</evidence>
<name>A0A511X0U8_9BACI</name>
<protein>
    <submittedName>
        <fullName evidence="1">Coat protein F</fullName>
    </submittedName>
</protein>
<accession>A0A511X0U8</accession>
<dbReference type="STRING" id="442899.SAMN05720591_10879"/>
<keyword evidence="1" id="KW-0946">Virion</keyword>
<dbReference type="Pfam" id="PF07875">
    <property type="entry name" value="Coat_F"/>
    <property type="match status" value="1"/>
</dbReference>
<dbReference type="Proteomes" id="UP000321400">
    <property type="component" value="Unassembled WGS sequence"/>
</dbReference>
<proteinExistence type="predicted"/>
<keyword evidence="1" id="KW-0167">Capsid protein</keyword>
<keyword evidence="2" id="KW-1185">Reference proteome</keyword>
<sequence length="83" mass="9535">MQDKDIVNDYLTGINASLTGYATVITETHDPELRQTIIQLRNQDEVRQRQLYDYALKHQYYTPAASAPEDIIQMTKSTLTTQS</sequence>
<dbReference type="RefSeq" id="WP_089800973.1">
    <property type="nucleotide sequence ID" value="NZ_BJYE01000009.1"/>
</dbReference>
<gene>
    <name evidence="1" type="ORF">HAL01_10330</name>
</gene>
<evidence type="ECO:0000313" key="2">
    <source>
        <dbReference type="Proteomes" id="UP000321400"/>
    </source>
</evidence>
<reference evidence="1 2" key="1">
    <citation type="submission" date="2019-07" db="EMBL/GenBank/DDBJ databases">
        <title>Whole genome shotgun sequence of Halolactibacillus alkaliphilus NBRC 103919.</title>
        <authorList>
            <person name="Hosoyama A."/>
            <person name="Uohara A."/>
            <person name="Ohji S."/>
            <person name="Ichikawa N."/>
        </authorList>
    </citation>
    <scope>NUCLEOTIDE SEQUENCE [LARGE SCALE GENOMIC DNA]</scope>
    <source>
        <strain evidence="1 2">NBRC 103919</strain>
    </source>
</reference>
<dbReference type="OrthoDB" id="1683800at2"/>
<dbReference type="AlphaFoldDB" id="A0A511X0U8"/>
<dbReference type="InterPro" id="IPR012851">
    <property type="entry name" value="Spore_coat_CotF-like"/>
</dbReference>
<organism evidence="1 2">
    <name type="scientific">Halolactibacillus alkaliphilus</name>
    <dbReference type="NCBI Taxonomy" id="442899"/>
    <lineage>
        <taxon>Bacteria</taxon>
        <taxon>Bacillati</taxon>
        <taxon>Bacillota</taxon>
        <taxon>Bacilli</taxon>
        <taxon>Bacillales</taxon>
        <taxon>Bacillaceae</taxon>
        <taxon>Halolactibacillus</taxon>
    </lineage>
</organism>
<dbReference type="EMBL" id="BJYE01000009">
    <property type="protein sequence ID" value="GEN56569.1"/>
    <property type="molecule type" value="Genomic_DNA"/>
</dbReference>
<comment type="caution">
    <text evidence="1">The sequence shown here is derived from an EMBL/GenBank/DDBJ whole genome shotgun (WGS) entry which is preliminary data.</text>
</comment>